<gene>
    <name evidence="3" type="ORF">C7B45_05720</name>
</gene>
<accession>A0A2T2WKC9</accession>
<evidence type="ECO:0000256" key="2">
    <source>
        <dbReference type="SAM" id="SignalP"/>
    </source>
</evidence>
<feature type="signal peptide" evidence="2">
    <location>
        <begin position="1"/>
        <end position="17"/>
    </location>
</feature>
<feature type="transmembrane region" description="Helical" evidence="1">
    <location>
        <begin position="106"/>
        <end position="125"/>
    </location>
</feature>
<protein>
    <submittedName>
        <fullName evidence="3">Uncharacterized protein</fullName>
    </submittedName>
</protein>
<sequence length="131" mass="13388">MGIATSLILVMGGLSMAAEGSITITETSSTTGTVTWSWSGLGVGDTVTVYAAPKGNATDTTQIDEGTVSTSGTFTADVTLPSGDTWSNTQIEMAESASIAGQLPEVPWAAGLPLLLALPLGYVALRRKPRV</sequence>
<evidence type="ECO:0000313" key="3">
    <source>
        <dbReference type="EMBL" id="PSR22693.1"/>
    </source>
</evidence>
<comment type="caution">
    <text evidence="3">The sequence shown here is derived from an EMBL/GenBank/DDBJ whole genome shotgun (WGS) entry which is preliminary data.</text>
</comment>
<feature type="chain" id="PRO_5015529787" evidence="2">
    <location>
        <begin position="18"/>
        <end position="131"/>
    </location>
</feature>
<keyword evidence="1" id="KW-0472">Membrane</keyword>
<keyword evidence="2" id="KW-0732">Signal</keyword>
<keyword evidence="1" id="KW-0812">Transmembrane</keyword>
<evidence type="ECO:0000256" key="1">
    <source>
        <dbReference type="SAM" id="Phobius"/>
    </source>
</evidence>
<reference evidence="3 4" key="1">
    <citation type="journal article" date="2014" name="BMC Genomics">
        <title>Comparison of environmental and isolate Sulfobacillus genomes reveals diverse carbon, sulfur, nitrogen, and hydrogen metabolisms.</title>
        <authorList>
            <person name="Justice N.B."/>
            <person name="Norman A."/>
            <person name="Brown C.T."/>
            <person name="Singh A."/>
            <person name="Thomas B.C."/>
            <person name="Banfield J.F."/>
        </authorList>
    </citation>
    <scope>NUCLEOTIDE SEQUENCE [LARGE SCALE GENOMIC DNA]</scope>
    <source>
        <strain evidence="3">AMDSBA3</strain>
    </source>
</reference>
<name>A0A2T2WKC9_9FIRM</name>
<evidence type="ECO:0000313" key="4">
    <source>
        <dbReference type="Proteomes" id="UP000241848"/>
    </source>
</evidence>
<proteinExistence type="predicted"/>
<organism evidence="3 4">
    <name type="scientific">Sulfobacillus acidophilus</name>
    <dbReference type="NCBI Taxonomy" id="53633"/>
    <lineage>
        <taxon>Bacteria</taxon>
        <taxon>Bacillati</taxon>
        <taxon>Bacillota</taxon>
        <taxon>Clostridia</taxon>
        <taxon>Eubacteriales</taxon>
        <taxon>Clostridiales Family XVII. Incertae Sedis</taxon>
        <taxon>Sulfobacillus</taxon>
    </lineage>
</organism>
<dbReference type="AlphaFoldDB" id="A0A2T2WKC9"/>
<dbReference type="Proteomes" id="UP000241848">
    <property type="component" value="Unassembled WGS sequence"/>
</dbReference>
<keyword evidence="1" id="KW-1133">Transmembrane helix</keyword>
<dbReference type="EMBL" id="PXYV01000013">
    <property type="protein sequence ID" value="PSR22693.1"/>
    <property type="molecule type" value="Genomic_DNA"/>
</dbReference>